<evidence type="ECO:0000313" key="2">
    <source>
        <dbReference type="EMBL" id="VAX00327.1"/>
    </source>
</evidence>
<dbReference type="AlphaFoldDB" id="A0A3B1B5G2"/>
<dbReference type="InterPro" id="IPR011042">
    <property type="entry name" value="6-blade_b-propeller_TolB-like"/>
</dbReference>
<evidence type="ECO:0000256" key="1">
    <source>
        <dbReference type="ARBA" id="ARBA00009820"/>
    </source>
</evidence>
<dbReference type="Gene3D" id="2.120.10.30">
    <property type="entry name" value="TolB, C-terminal domain"/>
    <property type="match status" value="3"/>
</dbReference>
<organism evidence="2">
    <name type="scientific">hydrothermal vent metagenome</name>
    <dbReference type="NCBI Taxonomy" id="652676"/>
    <lineage>
        <taxon>unclassified sequences</taxon>
        <taxon>metagenomes</taxon>
        <taxon>ecological metagenomes</taxon>
    </lineage>
</organism>
<dbReference type="SUPFAM" id="SSF82171">
    <property type="entry name" value="DPP6 N-terminal domain-like"/>
    <property type="match status" value="1"/>
</dbReference>
<dbReference type="PANTHER" id="PTHR36842:SF1">
    <property type="entry name" value="PROTEIN TOLB"/>
    <property type="match status" value="1"/>
</dbReference>
<comment type="similarity">
    <text evidence="1">Belongs to the TolB family.</text>
</comment>
<dbReference type="InterPro" id="IPR011659">
    <property type="entry name" value="WD40"/>
</dbReference>
<dbReference type="Pfam" id="PF07676">
    <property type="entry name" value="PD40"/>
    <property type="match status" value="5"/>
</dbReference>
<gene>
    <name evidence="2" type="ORF">MNBD_GAMMA22-113</name>
</gene>
<proteinExistence type="inferred from homology"/>
<accession>A0A3B1B5G2</accession>
<protein>
    <submittedName>
        <fullName evidence="2">TolB protein, periplasmic protein involved in the tonb-independent uptake of group A colicins</fullName>
    </submittedName>
</protein>
<dbReference type="EMBL" id="UOFS01000043">
    <property type="protein sequence ID" value="VAX00327.1"/>
    <property type="molecule type" value="Genomic_DNA"/>
</dbReference>
<name>A0A3B1B5G2_9ZZZZ</name>
<dbReference type="PANTHER" id="PTHR36842">
    <property type="entry name" value="PROTEIN TOLB HOMOLOG"/>
    <property type="match status" value="1"/>
</dbReference>
<sequence length="366" mass="41138">MQNSAASISTKYFLLLLSTVLLLNSCGSTATQKKSKQRMAQLYYGEDHLTKIKQLTFKGENAKASYDSKNKTLVFHSTYDGLRCFAIFRVDQDGSDIHQVSSGKGIATSAAISPDNYSVVYSSTQEFDEMCPTKPEFSKDYVWLLNSNYDIFTSSISGGIPDRLTNSNAYDGEAVYSPDGEHILFTSNRTGDLELFMMNSDGSNVKQITYAVGYDGDASFSPSGKKIVWRASRPKAQKLHEYRFQLARGIIKAANFEIYMMTLANGKTVKLTNNGATNFSPRFSPNAKKIIFTSNSSQKDRRNYDLYTIDLNSHKLERITYYDGFDGYPAFSSDGKNLVFTSSRNFRYKAETNIFSTIWVEEGIYN</sequence>
<reference evidence="2" key="1">
    <citation type="submission" date="2018-06" db="EMBL/GenBank/DDBJ databases">
        <authorList>
            <person name="Zhirakovskaya E."/>
        </authorList>
    </citation>
    <scope>NUCLEOTIDE SEQUENCE</scope>
</reference>